<dbReference type="EMBL" id="OB664787">
    <property type="protein sequence ID" value="CAD7232550.1"/>
    <property type="molecule type" value="Genomic_DNA"/>
</dbReference>
<reference evidence="1" key="1">
    <citation type="submission" date="2020-11" db="EMBL/GenBank/DDBJ databases">
        <authorList>
            <person name="Tran Van P."/>
        </authorList>
    </citation>
    <scope>NUCLEOTIDE SEQUENCE</scope>
</reference>
<sequence>MALQNAFTIVLLLLCFGALLNTGFVMIRNASNRVENASILRNVVGGLRSMFDTYVMDQKIDGATSKAAAPCDFSEKAEVEAKCNRVLRGDEDD</sequence>
<dbReference type="AlphaFoldDB" id="A0A7R8ZPR2"/>
<evidence type="ECO:0000313" key="1">
    <source>
        <dbReference type="EMBL" id="CAD7232550.1"/>
    </source>
</evidence>
<organism evidence="1">
    <name type="scientific">Cyprideis torosa</name>
    <dbReference type="NCBI Taxonomy" id="163714"/>
    <lineage>
        <taxon>Eukaryota</taxon>
        <taxon>Metazoa</taxon>
        <taxon>Ecdysozoa</taxon>
        <taxon>Arthropoda</taxon>
        <taxon>Crustacea</taxon>
        <taxon>Oligostraca</taxon>
        <taxon>Ostracoda</taxon>
        <taxon>Podocopa</taxon>
        <taxon>Podocopida</taxon>
        <taxon>Cytherocopina</taxon>
        <taxon>Cytheroidea</taxon>
        <taxon>Cytherideidae</taxon>
        <taxon>Cyprideis</taxon>
    </lineage>
</organism>
<accession>A0A7R8ZPR2</accession>
<name>A0A7R8ZPR2_9CRUS</name>
<protein>
    <submittedName>
        <fullName evidence="1">Uncharacterized protein</fullName>
    </submittedName>
</protein>
<gene>
    <name evidence="1" type="ORF">CTOB1V02_LOCUS10385</name>
</gene>
<proteinExistence type="predicted"/>